<dbReference type="RefSeq" id="WP_038526658.1">
    <property type="nucleotide sequence ID" value="NZ_HG315671.1"/>
</dbReference>
<evidence type="ECO:0000313" key="2">
    <source>
        <dbReference type="EMBL" id="CDF78025.1"/>
    </source>
</evidence>
<dbReference type="eggNOG" id="ENOG503388R">
    <property type="taxonomic scope" value="Bacteria"/>
</dbReference>
<keyword evidence="1" id="KW-0732">Signal</keyword>
<feature type="signal peptide" evidence="1">
    <location>
        <begin position="1"/>
        <end position="20"/>
    </location>
</feature>
<sequence length="149" mass="17271">MKTLFFFLICTLLCFSCSQDDTVDCFTPPNPFYFEIVDATTEENLFTNGTFKAEDITLINILNENTPVEFTFITEDNYNIIDINSVGWQTEIVNFELKVEDETIFNLYVDATRKSEDGCNFTTFNKVEIQNAAYLLDNELDLYKILMQP</sequence>
<name>T2KGW5_FORAG</name>
<dbReference type="OrthoDB" id="1119476at2"/>
<evidence type="ECO:0000256" key="1">
    <source>
        <dbReference type="SAM" id="SignalP"/>
    </source>
</evidence>
<gene>
    <name evidence="2" type="ORF">BN863_3130</name>
</gene>
<reference evidence="2 3" key="1">
    <citation type="journal article" date="2013" name="Appl. Environ. Microbiol.">
        <title>The genome of the alga-associated marine flavobacterium Formosa agariphila KMM 3901T reveals a broad potential for degradation of algal polysaccharides.</title>
        <authorList>
            <person name="Mann A.J."/>
            <person name="Hahnke R.L."/>
            <person name="Huang S."/>
            <person name="Werner J."/>
            <person name="Xing P."/>
            <person name="Barbeyron T."/>
            <person name="Huettel B."/>
            <person name="Stueber K."/>
            <person name="Reinhardt R."/>
            <person name="Harder J."/>
            <person name="Gloeckner F.O."/>
            <person name="Amann R.I."/>
            <person name="Teeling H."/>
        </authorList>
    </citation>
    <scope>NUCLEOTIDE SEQUENCE [LARGE SCALE GENOMIC DNA]</scope>
    <source>
        <strain evidence="3">DSM 15362 / KCTC 12365 / LMG 23005 / KMM 3901</strain>
    </source>
</reference>
<evidence type="ECO:0008006" key="4">
    <source>
        <dbReference type="Google" id="ProtNLM"/>
    </source>
</evidence>
<evidence type="ECO:0000313" key="3">
    <source>
        <dbReference type="Proteomes" id="UP000016160"/>
    </source>
</evidence>
<dbReference type="PATRIC" id="fig|1347342.6.peg.317"/>
<dbReference type="AlphaFoldDB" id="T2KGW5"/>
<dbReference type="Proteomes" id="UP000016160">
    <property type="component" value="Chromosome"/>
</dbReference>
<protein>
    <recommendedName>
        <fullName evidence="4">Lipoprotein</fullName>
    </recommendedName>
</protein>
<keyword evidence="3" id="KW-1185">Reference proteome</keyword>
<feature type="chain" id="PRO_5004602668" description="Lipoprotein" evidence="1">
    <location>
        <begin position="21"/>
        <end position="149"/>
    </location>
</feature>
<organism evidence="2 3">
    <name type="scientific">Formosa agariphila (strain DSM 15362 / KCTC 12365 / LMG 23005 / KMM 3901 / M-2Alg 35-1)</name>
    <dbReference type="NCBI Taxonomy" id="1347342"/>
    <lineage>
        <taxon>Bacteria</taxon>
        <taxon>Pseudomonadati</taxon>
        <taxon>Bacteroidota</taxon>
        <taxon>Flavobacteriia</taxon>
        <taxon>Flavobacteriales</taxon>
        <taxon>Flavobacteriaceae</taxon>
        <taxon>Formosa</taxon>
    </lineage>
</organism>
<dbReference type="EMBL" id="HG315671">
    <property type="protein sequence ID" value="CDF78025.1"/>
    <property type="molecule type" value="Genomic_DNA"/>
</dbReference>
<proteinExistence type="predicted"/>
<accession>T2KGW5</accession>
<dbReference type="HOGENOM" id="CLU_1719657_0_0_10"/>